<dbReference type="PANTHER" id="PTHR34598:SF3">
    <property type="entry name" value="OXIDOREDUCTASE AN1597"/>
    <property type="match status" value="1"/>
</dbReference>
<reference evidence="4" key="1">
    <citation type="submission" date="2020-01" db="EMBL/GenBank/DDBJ databases">
        <authorList>
            <consortium name="DOE Joint Genome Institute"/>
            <person name="Haridas S."/>
            <person name="Albert R."/>
            <person name="Binder M."/>
            <person name="Bloem J."/>
            <person name="Labutti K."/>
            <person name="Salamov A."/>
            <person name="Andreopoulos B."/>
            <person name="Baker S.E."/>
            <person name="Barry K."/>
            <person name="Bills G."/>
            <person name="Bluhm B.H."/>
            <person name="Cannon C."/>
            <person name="Castanera R."/>
            <person name="Culley D.E."/>
            <person name="Daum C."/>
            <person name="Ezra D."/>
            <person name="Gonzalez J.B."/>
            <person name="Henrissat B."/>
            <person name="Kuo A."/>
            <person name="Liang C."/>
            <person name="Lipzen A."/>
            <person name="Lutzoni F."/>
            <person name="Magnuson J."/>
            <person name="Mondo S."/>
            <person name="Nolan M."/>
            <person name="Ohm R."/>
            <person name="Pangilinan J."/>
            <person name="Park H.-J."/>
            <person name="Ramirez L."/>
            <person name="Alfaro M."/>
            <person name="Sun H."/>
            <person name="Tritt A."/>
            <person name="Yoshinaga Y."/>
            <person name="Zwiers L.-H."/>
            <person name="Turgeon B.G."/>
            <person name="Goodwin S.B."/>
            <person name="Spatafora J.W."/>
            <person name="Crous P.W."/>
            <person name="Grigoriev I.V."/>
        </authorList>
    </citation>
    <scope>NUCLEOTIDE SEQUENCE</scope>
    <source>
        <strain evidence="4">CBS 342.82</strain>
    </source>
</reference>
<evidence type="ECO:0000256" key="1">
    <source>
        <dbReference type="ARBA" id="ARBA00023002"/>
    </source>
</evidence>
<sequence>MCALHRSSTMHSRINMRGKRNSTRLSLLLRTRNKGQRRSEDVEMQHDSSHVQLWKERSVTQAMKALFGCSEEDLASWPGIASYCRYLDACFRATFTGAFSPVLRVVEGLEPDSVRGWQAFEKVVKVVVARPDDSSSIEDIFLALTRVVPTMSDDPLLSQVGVESACFVFVFAVICWSSMCLQPDLSVRPSEDQYILKVQQQRDEQAGLKLESVRRPVSAIFRHFQRTMPRTRWQQPVGGVRPELSTNLGVPSLNLATLVTIGKIRLKWVDNITSHLDLDADNRLLMHRALYDIQADNSAATECFIQLSREVLLSYRLVFGQTLAARRLAKKELKRLQDDGEDIDAFLIELCTSSHNRKIKALPSELWPSTCRNFEGALQEQNTYSSQDDFPLFGERLARLQEFVQRQQPSELADLWRDRRAPLQWPRMTTSDLKRSPVEFPNEHCAMPLSELHYLARDKLYHKEKPYRAEFQVTDGVSRTNYVTDRHIVKIEAVRDRDRFDLNRNGFCFLHAKTDLRVEDALGDFEAAHEAYMYRLAAILQQRFPEYSRVEPFEYVARKRDARFPSDTFAIVTHQQPATLAHVDFSVNGADLQLKSAFPGQEEFFQGRDYDMLNVWRPLIGPNNDWPLALCDFTTIDPADTTTADLLYLHRVGENRLLHHNDQHRWYYIEQQQPEDLAVFRNTDSTGLLPCAYTMRITSPILLAGPQFARATRDLPSSSPTNDDWKIIDAFHCAFNNPSASPQGPPRQSCEVRFVAFR</sequence>
<dbReference type="InterPro" id="IPR044053">
    <property type="entry name" value="AsaB-like"/>
</dbReference>
<accession>A0A6J3LYP5</accession>
<protein>
    <submittedName>
        <fullName evidence="4">Uncharacterized protein</fullName>
    </submittedName>
</protein>
<dbReference type="Proteomes" id="UP000504637">
    <property type="component" value="Unplaced"/>
</dbReference>
<dbReference type="GeneID" id="54361072"/>
<proteinExistence type="inferred from homology"/>
<dbReference type="OrthoDB" id="412788at2759"/>
<dbReference type="NCBIfam" id="NF041278">
    <property type="entry name" value="CmcJ_NvfI_EfuI"/>
    <property type="match status" value="1"/>
</dbReference>
<comment type="similarity">
    <text evidence="2">Belongs to the asaB hydroxylase/desaturase family.</text>
</comment>
<reference evidence="4" key="3">
    <citation type="submission" date="2025-08" db="UniProtKB">
        <authorList>
            <consortium name="RefSeq"/>
        </authorList>
    </citation>
    <scope>IDENTIFICATION</scope>
    <source>
        <strain evidence="4">CBS 342.82</strain>
    </source>
</reference>
<keyword evidence="3" id="KW-1185">Reference proteome</keyword>
<gene>
    <name evidence="4" type="ORF">K489DRAFT_371870</name>
</gene>
<dbReference type="PANTHER" id="PTHR34598">
    <property type="entry name" value="BLL6449 PROTEIN"/>
    <property type="match status" value="1"/>
</dbReference>
<dbReference type="AlphaFoldDB" id="A0A6J3LYP5"/>
<evidence type="ECO:0000313" key="3">
    <source>
        <dbReference type="Proteomes" id="UP000504637"/>
    </source>
</evidence>
<name>A0A6J3LYP5_9PEZI</name>
<keyword evidence="1" id="KW-0560">Oxidoreductase</keyword>
<evidence type="ECO:0000313" key="4">
    <source>
        <dbReference type="RefSeq" id="XP_033457931.1"/>
    </source>
</evidence>
<dbReference type="GO" id="GO:0016491">
    <property type="term" value="F:oxidoreductase activity"/>
    <property type="evidence" value="ECO:0007669"/>
    <property type="project" value="UniProtKB-KW"/>
</dbReference>
<organism evidence="4">
    <name type="scientific">Dissoconium aciculare CBS 342.82</name>
    <dbReference type="NCBI Taxonomy" id="1314786"/>
    <lineage>
        <taxon>Eukaryota</taxon>
        <taxon>Fungi</taxon>
        <taxon>Dikarya</taxon>
        <taxon>Ascomycota</taxon>
        <taxon>Pezizomycotina</taxon>
        <taxon>Dothideomycetes</taxon>
        <taxon>Dothideomycetidae</taxon>
        <taxon>Mycosphaerellales</taxon>
        <taxon>Dissoconiaceae</taxon>
        <taxon>Dissoconium</taxon>
    </lineage>
</organism>
<reference evidence="4" key="2">
    <citation type="submission" date="2020-04" db="EMBL/GenBank/DDBJ databases">
        <authorList>
            <consortium name="NCBI Genome Project"/>
        </authorList>
    </citation>
    <scope>NUCLEOTIDE SEQUENCE</scope>
    <source>
        <strain evidence="4">CBS 342.82</strain>
    </source>
</reference>
<dbReference type="RefSeq" id="XP_033457931.1">
    <property type="nucleotide sequence ID" value="XM_033603272.1"/>
</dbReference>
<evidence type="ECO:0000256" key="2">
    <source>
        <dbReference type="ARBA" id="ARBA00023604"/>
    </source>
</evidence>